<keyword evidence="2" id="KW-1003">Cell membrane</keyword>
<evidence type="ECO:0000256" key="4">
    <source>
        <dbReference type="ARBA" id="ARBA00022989"/>
    </source>
</evidence>
<evidence type="ECO:0000256" key="6">
    <source>
        <dbReference type="SAM" id="Phobius"/>
    </source>
</evidence>
<sequence>MLLDRYIGWTVCRAFLLITVGLTALFSLLSFVEQLGLIGQGNYKLRDALLYTLLTAPDRVLQLAPVCMLLASLMGLGALAKHSELTAFRSFGASQARIIGAVVKLCVPIIFGLFFLAQFVIPPAQQAAQREQAAALGDTLPGLSNGGFWAQKNGVFLNVQSFAGGAVLHGVSIFTFKPKGELHSFIEADTAEPQPDGTWKLSGVTRDVIANGQTQEDTPTSLSWTPFLTTKQLKLLALPPETMPPLALYSYVRLLKHQHQEALRYEQSFWNMVAIPLSLIGMAIIAAPFVFGPQRSGGAGRQIVIGALLGMVFLLVQQITGYLGLLLAVNPAFTALAPSISLLLLGGWMLERNHIKLRPRISRA</sequence>
<proteinExistence type="predicted"/>
<feature type="transmembrane region" description="Helical" evidence="6">
    <location>
        <begin position="331"/>
        <end position="350"/>
    </location>
</feature>
<evidence type="ECO:0000256" key="2">
    <source>
        <dbReference type="ARBA" id="ARBA00022475"/>
    </source>
</evidence>
<feature type="transmembrane region" description="Helical" evidence="6">
    <location>
        <begin position="60"/>
        <end position="80"/>
    </location>
</feature>
<dbReference type="Pfam" id="PF03739">
    <property type="entry name" value="LptF_LptG"/>
    <property type="match status" value="1"/>
</dbReference>
<protein>
    <submittedName>
        <fullName evidence="7">Lipopolysaccharide export system permease protein LptG</fullName>
    </submittedName>
</protein>
<feature type="transmembrane region" description="Helical" evidence="6">
    <location>
        <begin position="269"/>
        <end position="291"/>
    </location>
</feature>
<keyword evidence="5 6" id="KW-0472">Membrane</keyword>
<dbReference type="GO" id="GO:0015920">
    <property type="term" value="P:lipopolysaccharide transport"/>
    <property type="evidence" value="ECO:0007669"/>
    <property type="project" value="TreeGrafter"/>
</dbReference>
<dbReference type="Proteomes" id="UP000032668">
    <property type="component" value="Unassembled WGS sequence"/>
</dbReference>
<comment type="subcellular location">
    <subcellularLocation>
        <location evidence="1">Cell membrane</location>
        <topology evidence="1">Multi-pass membrane protein</topology>
    </subcellularLocation>
</comment>
<feature type="transmembrane region" description="Helical" evidence="6">
    <location>
        <begin position="101"/>
        <end position="121"/>
    </location>
</feature>
<dbReference type="GO" id="GO:0043190">
    <property type="term" value="C:ATP-binding cassette (ABC) transporter complex"/>
    <property type="evidence" value="ECO:0007669"/>
    <property type="project" value="InterPro"/>
</dbReference>
<dbReference type="InterPro" id="IPR005495">
    <property type="entry name" value="LptG/LptF_permease"/>
</dbReference>
<dbReference type="EMBL" id="BANC01000046">
    <property type="protein sequence ID" value="GAN80445.1"/>
    <property type="molecule type" value="Genomic_DNA"/>
</dbReference>
<evidence type="ECO:0000256" key="5">
    <source>
        <dbReference type="ARBA" id="ARBA00023136"/>
    </source>
</evidence>
<comment type="caution">
    <text evidence="7">The sequence shown here is derived from an EMBL/GenBank/DDBJ whole genome shotgun (WGS) entry which is preliminary data.</text>
</comment>
<dbReference type="NCBIfam" id="TIGR04408">
    <property type="entry name" value="LptG_lptG"/>
    <property type="match status" value="1"/>
</dbReference>
<dbReference type="AlphaFoldDB" id="A0A0D6PFB7"/>
<keyword evidence="8" id="KW-1185">Reference proteome</keyword>
<gene>
    <name evidence="7" type="ORF">Aam_047_026</name>
</gene>
<evidence type="ECO:0000313" key="8">
    <source>
        <dbReference type="Proteomes" id="UP000032668"/>
    </source>
</evidence>
<dbReference type="OrthoDB" id="9776227at2"/>
<keyword evidence="3 6" id="KW-0812">Transmembrane</keyword>
<name>A0A0D6PFB7_9PROT</name>
<evidence type="ECO:0000313" key="7">
    <source>
        <dbReference type="EMBL" id="GAN80445.1"/>
    </source>
</evidence>
<dbReference type="PANTHER" id="PTHR33529:SF2">
    <property type="entry name" value="LIPOPOLYSACCHARIDE EXPORT SYSTEM PERMEASE PROTEIN LPTG"/>
    <property type="match status" value="1"/>
</dbReference>
<reference evidence="7 8" key="1">
    <citation type="submission" date="2012-11" db="EMBL/GenBank/DDBJ databases">
        <title>Whole genome sequence of Acidocella aminolytica 101 = DSM 11237.</title>
        <authorList>
            <person name="Azuma Y."/>
            <person name="Higashiura N."/>
            <person name="Hirakawa H."/>
            <person name="Matsushita K."/>
        </authorList>
    </citation>
    <scope>NUCLEOTIDE SEQUENCE [LARGE SCALE GENOMIC DNA]</scope>
    <source>
        <strain evidence="8">101 / DSM 11237</strain>
    </source>
</reference>
<organism evidence="7 8">
    <name type="scientific">Acidocella aminolytica 101 = DSM 11237</name>
    <dbReference type="NCBI Taxonomy" id="1120923"/>
    <lineage>
        <taxon>Bacteria</taxon>
        <taxon>Pseudomonadati</taxon>
        <taxon>Pseudomonadota</taxon>
        <taxon>Alphaproteobacteria</taxon>
        <taxon>Acetobacterales</taxon>
        <taxon>Acidocellaceae</taxon>
        <taxon>Acidocella</taxon>
    </lineage>
</organism>
<dbReference type="GO" id="GO:0055085">
    <property type="term" value="P:transmembrane transport"/>
    <property type="evidence" value="ECO:0007669"/>
    <property type="project" value="InterPro"/>
</dbReference>
<dbReference type="PANTHER" id="PTHR33529">
    <property type="entry name" value="SLR0882 PROTEIN-RELATED"/>
    <property type="match status" value="1"/>
</dbReference>
<feature type="transmembrane region" description="Helical" evidence="6">
    <location>
        <begin position="303"/>
        <end position="325"/>
    </location>
</feature>
<dbReference type="STRING" id="1120923.SAMN02746095_01703"/>
<accession>A0A0D6PFB7</accession>
<keyword evidence="4 6" id="KW-1133">Transmembrane helix</keyword>
<evidence type="ECO:0000256" key="1">
    <source>
        <dbReference type="ARBA" id="ARBA00004651"/>
    </source>
</evidence>
<dbReference type="InterPro" id="IPR030923">
    <property type="entry name" value="LptG"/>
</dbReference>
<feature type="transmembrane region" description="Helical" evidence="6">
    <location>
        <begin position="12"/>
        <end position="32"/>
    </location>
</feature>
<dbReference type="RefSeq" id="WP_048878858.1">
    <property type="nucleotide sequence ID" value="NZ_BANC01000046.1"/>
</dbReference>
<evidence type="ECO:0000256" key="3">
    <source>
        <dbReference type="ARBA" id="ARBA00022692"/>
    </source>
</evidence>